<proteinExistence type="inferred from homology"/>
<evidence type="ECO:0000256" key="5">
    <source>
        <dbReference type="SAM" id="MobiDB-lite"/>
    </source>
</evidence>
<keyword evidence="4" id="KW-0788">Thiol protease</keyword>
<protein>
    <recommendedName>
        <fullName evidence="6">NlpC/P60 domain-containing protein</fullName>
    </recommendedName>
</protein>
<evidence type="ECO:0000256" key="4">
    <source>
        <dbReference type="ARBA" id="ARBA00022807"/>
    </source>
</evidence>
<name>A0A919V9K7_9ACTN</name>
<reference evidence="7" key="1">
    <citation type="submission" date="2021-01" db="EMBL/GenBank/DDBJ databases">
        <title>Whole genome shotgun sequence of Sinosporangium siamense NBRC 109515.</title>
        <authorList>
            <person name="Komaki H."/>
            <person name="Tamura T."/>
        </authorList>
    </citation>
    <scope>NUCLEOTIDE SEQUENCE</scope>
    <source>
        <strain evidence="7">NBRC 109515</strain>
    </source>
</reference>
<dbReference type="EMBL" id="BOOW01000057">
    <property type="protein sequence ID" value="GII97320.1"/>
    <property type="molecule type" value="Genomic_DNA"/>
</dbReference>
<dbReference type="AlphaFoldDB" id="A0A919V9K7"/>
<evidence type="ECO:0000256" key="2">
    <source>
        <dbReference type="ARBA" id="ARBA00022670"/>
    </source>
</evidence>
<feature type="domain" description="NlpC/P60" evidence="6">
    <location>
        <begin position="50"/>
        <end position="185"/>
    </location>
</feature>
<dbReference type="Gene3D" id="3.90.1720.10">
    <property type="entry name" value="endopeptidase domain like (from Nostoc punctiforme)"/>
    <property type="match status" value="1"/>
</dbReference>
<dbReference type="GO" id="GO:0006508">
    <property type="term" value="P:proteolysis"/>
    <property type="evidence" value="ECO:0007669"/>
    <property type="project" value="UniProtKB-KW"/>
</dbReference>
<sequence>MPLKPIGAAEPARPGDPLTKSEPIPRPKDTPGQSAHSTPSDPTRPSTTETKRGQKAAEAALDQLGTAFSWGGGSATGPTRGIGRGSDTVGFDCSGLTLHAWAKAGVELGHYTGTQFRQGRRITLADLQVGDLVFFGGEDRDPTHVGLYIGEGIMVHAPKSGEVVKKTNFMDSSYYRPRYRGAVRP</sequence>
<evidence type="ECO:0000256" key="1">
    <source>
        <dbReference type="ARBA" id="ARBA00007074"/>
    </source>
</evidence>
<feature type="compositionally biased region" description="Low complexity" evidence="5">
    <location>
        <begin position="37"/>
        <end position="48"/>
    </location>
</feature>
<dbReference type="Proteomes" id="UP000606172">
    <property type="component" value="Unassembled WGS sequence"/>
</dbReference>
<dbReference type="InterPro" id="IPR038765">
    <property type="entry name" value="Papain-like_cys_pep_sf"/>
</dbReference>
<evidence type="ECO:0000256" key="3">
    <source>
        <dbReference type="ARBA" id="ARBA00022801"/>
    </source>
</evidence>
<dbReference type="PROSITE" id="PS51935">
    <property type="entry name" value="NLPC_P60"/>
    <property type="match status" value="1"/>
</dbReference>
<comment type="caution">
    <text evidence="7">The sequence shown here is derived from an EMBL/GenBank/DDBJ whole genome shotgun (WGS) entry which is preliminary data.</text>
</comment>
<evidence type="ECO:0000313" key="8">
    <source>
        <dbReference type="Proteomes" id="UP000606172"/>
    </source>
</evidence>
<evidence type="ECO:0000313" key="7">
    <source>
        <dbReference type="EMBL" id="GII97320.1"/>
    </source>
</evidence>
<accession>A0A919V9K7</accession>
<dbReference type="Pfam" id="PF00877">
    <property type="entry name" value="NLPC_P60"/>
    <property type="match status" value="1"/>
</dbReference>
<comment type="similarity">
    <text evidence="1">Belongs to the peptidase C40 family.</text>
</comment>
<dbReference type="InterPro" id="IPR000064">
    <property type="entry name" value="NLP_P60_dom"/>
</dbReference>
<dbReference type="PANTHER" id="PTHR47359">
    <property type="entry name" value="PEPTIDOGLYCAN DL-ENDOPEPTIDASE CWLO"/>
    <property type="match status" value="1"/>
</dbReference>
<dbReference type="InterPro" id="IPR051794">
    <property type="entry name" value="PG_Endopeptidase_C40"/>
</dbReference>
<dbReference type="SUPFAM" id="SSF54001">
    <property type="entry name" value="Cysteine proteinases"/>
    <property type="match status" value="1"/>
</dbReference>
<dbReference type="GO" id="GO:0008234">
    <property type="term" value="F:cysteine-type peptidase activity"/>
    <property type="evidence" value="ECO:0007669"/>
    <property type="project" value="UniProtKB-KW"/>
</dbReference>
<organism evidence="7 8">
    <name type="scientific">Sinosporangium siamense</name>
    <dbReference type="NCBI Taxonomy" id="1367973"/>
    <lineage>
        <taxon>Bacteria</taxon>
        <taxon>Bacillati</taxon>
        <taxon>Actinomycetota</taxon>
        <taxon>Actinomycetes</taxon>
        <taxon>Streptosporangiales</taxon>
        <taxon>Streptosporangiaceae</taxon>
        <taxon>Sinosporangium</taxon>
    </lineage>
</organism>
<keyword evidence="3" id="KW-0378">Hydrolase</keyword>
<dbReference type="PANTHER" id="PTHR47359:SF3">
    <property type="entry name" value="NLP_P60 DOMAIN-CONTAINING PROTEIN-RELATED"/>
    <property type="match status" value="1"/>
</dbReference>
<keyword evidence="8" id="KW-1185">Reference proteome</keyword>
<keyword evidence="2" id="KW-0645">Protease</keyword>
<feature type="region of interest" description="Disordered" evidence="5">
    <location>
        <begin position="1"/>
        <end position="56"/>
    </location>
</feature>
<gene>
    <name evidence="7" type="ORF">Ssi02_75510</name>
</gene>
<evidence type="ECO:0000259" key="6">
    <source>
        <dbReference type="PROSITE" id="PS51935"/>
    </source>
</evidence>